<keyword evidence="4" id="KW-1185">Reference proteome</keyword>
<reference evidence="4" key="1">
    <citation type="submission" date="2016-10" db="EMBL/GenBank/DDBJ databases">
        <authorList>
            <person name="Varghese N."/>
            <person name="Submissions S."/>
        </authorList>
    </citation>
    <scope>NUCLEOTIDE SEQUENCE [LARGE SCALE GENOMIC DNA]</scope>
    <source>
        <strain evidence="4">DSM 24213</strain>
    </source>
</reference>
<accession>A0A1I4PRU8</accession>
<organism evidence="3 4">
    <name type="scientific">Halopseudomonas yangmingensis</name>
    <dbReference type="NCBI Taxonomy" id="1720063"/>
    <lineage>
        <taxon>Bacteria</taxon>
        <taxon>Pseudomonadati</taxon>
        <taxon>Pseudomonadota</taxon>
        <taxon>Gammaproteobacteria</taxon>
        <taxon>Pseudomonadales</taxon>
        <taxon>Pseudomonadaceae</taxon>
        <taxon>Halopseudomonas</taxon>
    </lineage>
</organism>
<keyword evidence="2" id="KW-0472">Membrane</keyword>
<dbReference type="AlphaFoldDB" id="A0A1I4PRU8"/>
<feature type="compositionally biased region" description="Acidic residues" evidence="1">
    <location>
        <begin position="266"/>
        <end position="277"/>
    </location>
</feature>
<evidence type="ECO:0000313" key="3">
    <source>
        <dbReference type="EMBL" id="SFM30306.1"/>
    </source>
</evidence>
<feature type="transmembrane region" description="Helical" evidence="2">
    <location>
        <begin position="48"/>
        <end position="68"/>
    </location>
</feature>
<evidence type="ECO:0000256" key="2">
    <source>
        <dbReference type="SAM" id="Phobius"/>
    </source>
</evidence>
<gene>
    <name evidence="3" type="ORF">SAMN05216217_10334</name>
</gene>
<feature type="region of interest" description="Disordered" evidence="1">
    <location>
        <begin position="242"/>
        <end position="325"/>
    </location>
</feature>
<feature type="compositionally biased region" description="Polar residues" evidence="1">
    <location>
        <begin position="1"/>
        <end position="11"/>
    </location>
</feature>
<protein>
    <submittedName>
        <fullName evidence="3">Uncharacterized membrane protein affecting hemolysin expression</fullName>
    </submittedName>
</protein>
<dbReference type="Proteomes" id="UP000243629">
    <property type="component" value="Unassembled WGS sequence"/>
</dbReference>
<feature type="region of interest" description="Disordered" evidence="1">
    <location>
        <begin position="1"/>
        <end position="25"/>
    </location>
</feature>
<evidence type="ECO:0000313" key="4">
    <source>
        <dbReference type="Proteomes" id="UP000243629"/>
    </source>
</evidence>
<sequence>MEGASLQSATPLPNPESDLNPPEEPTENLYLRGYAAWRNHSLTLRSRLLLLVMLPMLMLLGGLLWYAMLSAPAEQARQVDAVGQQLARQLAGTLAEPLKAGDHLSLNLQLAQWQQNPLIIHASVSNPEQRIIAEAGQRPSEEQLPPGKGRFSADINTNDTRLGQLQLSLAAEPWRSTTELLFSGLFQLWLIVLAAALLLAWRLAESQKSLLEALGLWDPEQSRAPGLQRHDEFGVLARRLNQRFGPPEPEPEPQPEPEPVLHTDSQENDELNADDIPVDGLQAIDPPDAKTVAPDQPGPQTTGSEPFDTAQDVSQEAGTPEAAIESATDTAMLCVRIGNQEALRRLSRERLLGLLERYRHHLERACQLYRGEQHTLHDGTAVLLFHAATCNQDELTHALCCGELLRVLAHDLQIEIADTGITLNLQLVLGHGSSPMNQPGLPLEQDETLTAALTQLEHSRNLLLLDAELAASSLLAQRAATRRLASQPEVRCVERLREPWQSALERQINQLYRERRG</sequence>
<keyword evidence="2" id="KW-0812">Transmembrane</keyword>
<evidence type="ECO:0000256" key="1">
    <source>
        <dbReference type="SAM" id="MobiDB-lite"/>
    </source>
</evidence>
<feature type="transmembrane region" description="Helical" evidence="2">
    <location>
        <begin position="180"/>
        <end position="201"/>
    </location>
</feature>
<name>A0A1I4PRU8_9GAMM</name>
<keyword evidence="2" id="KW-1133">Transmembrane helix</keyword>
<proteinExistence type="predicted"/>
<dbReference type="STRING" id="1720063.SAMN05216217_10334"/>
<dbReference type="EMBL" id="FOUI01000003">
    <property type="protein sequence ID" value="SFM30306.1"/>
    <property type="molecule type" value="Genomic_DNA"/>
</dbReference>